<dbReference type="PANTHER" id="PTHR45663">
    <property type="entry name" value="GEO12009P1"/>
    <property type="match status" value="1"/>
</dbReference>
<dbReference type="InterPro" id="IPR049299">
    <property type="entry name" value="Thio2_N"/>
</dbReference>
<dbReference type="RefSeq" id="WP_418161173.1">
    <property type="nucleotide sequence ID" value="NZ_JBBLZC010000025.1"/>
</dbReference>
<dbReference type="PRINTS" id="PR00421">
    <property type="entry name" value="THIOREDOXIN"/>
</dbReference>
<dbReference type="SUPFAM" id="SSF52833">
    <property type="entry name" value="Thioredoxin-like"/>
    <property type="match status" value="1"/>
</dbReference>
<dbReference type="InterPro" id="IPR005746">
    <property type="entry name" value="Thioredoxin"/>
</dbReference>
<keyword evidence="2" id="KW-0813">Transport</keyword>
<evidence type="ECO:0000256" key="7">
    <source>
        <dbReference type="NCBIfam" id="TIGR01068"/>
    </source>
</evidence>
<evidence type="ECO:0000313" key="9">
    <source>
        <dbReference type="EMBL" id="MEK0085325.1"/>
    </source>
</evidence>
<evidence type="ECO:0000313" key="10">
    <source>
        <dbReference type="Proteomes" id="UP001375743"/>
    </source>
</evidence>
<dbReference type="InterPro" id="IPR013766">
    <property type="entry name" value="Thioredoxin_domain"/>
</dbReference>
<evidence type="ECO:0000256" key="5">
    <source>
        <dbReference type="ARBA" id="ARBA00023157"/>
    </source>
</evidence>
<dbReference type="NCBIfam" id="NF008229">
    <property type="entry name" value="PRK10996.1"/>
    <property type="match status" value="1"/>
</dbReference>
<proteinExistence type="inferred from homology"/>
<evidence type="ECO:0000256" key="4">
    <source>
        <dbReference type="ARBA" id="ARBA00022982"/>
    </source>
</evidence>
<evidence type="ECO:0000256" key="3">
    <source>
        <dbReference type="ARBA" id="ARBA00022723"/>
    </source>
</evidence>
<dbReference type="CDD" id="cd02947">
    <property type="entry name" value="TRX_family"/>
    <property type="match status" value="1"/>
</dbReference>
<dbReference type="Pfam" id="PF00085">
    <property type="entry name" value="Thioredoxin"/>
    <property type="match status" value="1"/>
</dbReference>
<dbReference type="PANTHER" id="PTHR45663:SF11">
    <property type="entry name" value="GEO12009P1"/>
    <property type="match status" value="1"/>
</dbReference>
<feature type="domain" description="Thioredoxin" evidence="8">
    <location>
        <begin position="14"/>
        <end position="143"/>
    </location>
</feature>
<evidence type="ECO:0000259" key="8">
    <source>
        <dbReference type="PROSITE" id="PS51352"/>
    </source>
</evidence>
<comment type="similarity">
    <text evidence="1">Belongs to the thioredoxin family.</text>
</comment>
<dbReference type="EMBL" id="JBBLZC010000025">
    <property type="protein sequence ID" value="MEK0085325.1"/>
    <property type="molecule type" value="Genomic_DNA"/>
</dbReference>
<evidence type="ECO:0000256" key="1">
    <source>
        <dbReference type="ARBA" id="ARBA00008987"/>
    </source>
</evidence>
<dbReference type="PROSITE" id="PS00194">
    <property type="entry name" value="THIOREDOXIN_1"/>
    <property type="match status" value="1"/>
</dbReference>
<dbReference type="InterPro" id="IPR036249">
    <property type="entry name" value="Thioredoxin-like_sf"/>
</dbReference>
<keyword evidence="4" id="KW-0249">Electron transport</keyword>
<dbReference type="Proteomes" id="UP001375743">
    <property type="component" value="Unassembled WGS sequence"/>
</dbReference>
<keyword evidence="10" id="KW-1185">Reference proteome</keyword>
<keyword evidence="6" id="KW-0676">Redox-active center</keyword>
<keyword evidence="5" id="KW-1015">Disulfide bond</keyword>
<evidence type="ECO:0000256" key="6">
    <source>
        <dbReference type="ARBA" id="ARBA00023284"/>
    </source>
</evidence>
<dbReference type="Gene3D" id="3.40.30.10">
    <property type="entry name" value="Glutaredoxin"/>
    <property type="match status" value="1"/>
</dbReference>
<keyword evidence="3" id="KW-0479">Metal-binding</keyword>
<comment type="caution">
    <text evidence="9">The sequence shown here is derived from an EMBL/GenBank/DDBJ whole genome shotgun (WGS) entry which is preliminary data.</text>
</comment>
<dbReference type="InterPro" id="IPR017937">
    <property type="entry name" value="Thioredoxin_CS"/>
</dbReference>
<protein>
    <recommendedName>
        <fullName evidence="7">Thioredoxin</fullName>
    </recommendedName>
</protein>
<name>A0ABU8XVU6_9PROT</name>
<evidence type="ECO:0000256" key="2">
    <source>
        <dbReference type="ARBA" id="ARBA00022448"/>
    </source>
</evidence>
<sequence>MSRHIVCPACATVNRVPEDRPALAARCGRCKERLFRGEPIELDAAGFERHLTRSDLPLLVDFWAAWCGPCRMMAPVFAATAKALEPRLRFAKLDTEAVPEVAARYGVRSIPTLILFKDGRAVARTTGAMPQAQLEAWIAQALAA</sequence>
<dbReference type="PROSITE" id="PS51352">
    <property type="entry name" value="THIOREDOXIN_2"/>
    <property type="match status" value="1"/>
</dbReference>
<dbReference type="Gene3D" id="2.30.30.380">
    <property type="entry name" value="Zn-finger domain of Sec23/24"/>
    <property type="match status" value="1"/>
</dbReference>
<reference evidence="9 10" key="1">
    <citation type="submission" date="2024-01" db="EMBL/GenBank/DDBJ databases">
        <title>Multi-omics insights into the function and evolution of sodium benzoate biodegradation pathways in Benzoatithermus flavus gen. nov., sp. nov. from hot spring.</title>
        <authorList>
            <person name="Hu C.-J."/>
            <person name="Li W.-J."/>
        </authorList>
    </citation>
    <scope>NUCLEOTIDE SEQUENCE [LARGE SCALE GENOMIC DNA]</scope>
    <source>
        <strain evidence="9 10">SYSU G07066</strain>
    </source>
</reference>
<dbReference type="Pfam" id="PF21352">
    <property type="entry name" value="Zn_ribbon_Thio2"/>
    <property type="match status" value="1"/>
</dbReference>
<accession>A0ABU8XVU6</accession>
<organism evidence="9 10">
    <name type="scientific">Benzoatithermus flavus</name>
    <dbReference type="NCBI Taxonomy" id="3108223"/>
    <lineage>
        <taxon>Bacteria</taxon>
        <taxon>Pseudomonadati</taxon>
        <taxon>Pseudomonadota</taxon>
        <taxon>Alphaproteobacteria</taxon>
        <taxon>Geminicoccales</taxon>
        <taxon>Geminicoccaceae</taxon>
        <taxon>Benzoatithermus</taxon>
    </lineage>
</organism>
<dbReference type="NCBIfam" id="TIGR01068">
    <property type="entry name" value="thioredoxin"/>
    <property type="match status" value="1"/>
</dbReference>
<gene>
    <name evidence="9" type="primary">trxC</name>
    <name evidence="9" type="ORF">U1T56_19410</name>
</gene>